<reference evidence="3" key="1">
    <citation type="submission" date="2021-11" db="EMBL/GenBank/DDBJ databases">
        <authorList>
            <consortium name="Genoscope - CEA"/>
            <person name="William W."/>
        </authorList>
    </citation>
    <scope>NUCLEOTIDE SEQUENCE</scope>
</reference>
<organism evidence="3 4">
    <name type="scientific">Pelagomonas calceolata</name>
    <dbReference type="NCBI Taxonomy" id="35677"/>
    <lineage>
        <taxon>Eukaryota</taxon>
        <taxon>Sar</taxon>
        <taxon>Stramenopiles</taxon>
        <taxon>Ochrophyta</taxon>
        <taxon>Pelagophyceae</taxon>
        <taxon>Pelagomonadales</taxon>
        <taxon>Pelagomonadaceae</taxon>
        <taxon>Pelagomonas</taxon>
    </lineage>
</organism>
<dbReference type="SMART" id="SM00228">
    <property type="entry name" value="PDZ"/>
    <property type="match status" value="1"/>
</dbReference>
<dbReference type="Proteomes" id="UP000789595">
    <property type="component" value="Unassembled WGS sequence"/>
</dbReference>
<dbReference type="InterPro" id="IPR001478">
    <property type="entry name" value="PDZ"/>
</dbReference>
<dbReference type="InterPro" id="IPR036034">
    <property type="entry name" value="PDZ_sf"/>
</dbReference>
<evidence type="ECO:0000313" key="4">
    <source>
        <dbReference type="Proteomes" id="UP000789595"/>
    </source>
</evidence>
<feature type="compositionally biased region" description="Pro residues" evidence="1">
    <location>
        <begin position="103"/>
        <end position="118"/>
    </location>
</feature>
<evidence type="ECO:0000259" key="2">
    <source>
        <dbReference type="SMART" id="SM00228"/>
    </source>
</evidence>
<sequence length="727" mass="76208">MDASDEERLRQLMLGSDSDEDELDATPAVPAAPAPAQSAPPAPTEPANASAFDFMNAASEPAGLRTDKPLLDLSTARDALRTDAPAPASSAFDFLKAPSEPAVAPPPPPPPPPAPNPFDSPEQPKTPPKTAAALGLEEEADEDELDFTPTKDTDGDEALARAIQASLDDAGAMTFGDGPIGLRVKLEKGRLRVVGVKGAAEAKGIRVNDIIESVNGEALMNVSEAAFAEKLRVRPAALAVSRPPVQQQPKKKKREPVRKPLSWAASVDARKCSLDGVRAFARPFPVGAPWSKAEAIIEAVLVGRGFVRRKDWPSASALGADLFLADRCGGGGSLIAGSGASDGKRCLVIGALAQQSWEAKADDSVFQALMSVRDALQKETFESDGLDDGFLRDLQREAAVKLERRLVDAARPLDAKAKKAEVDAARVAIALQPAYASAGVKPPPPSRAPPLASYPLELETEPVSTYPGGGVSSLREAGNNVTALLELRAGKEYVARVGRKEKSVQARVENALQSSKAVVGALVQRRRRNLPPSPLETALAEKFRTASQDAFLYACRAMIITETAPKGGTLTVTSDALYFSSQGIAGFGAVAQVLPYKAMRAVDVTSGSGFTERLVAKGASVLATEAPSTLVVEDVSGNSQRFVVPPTPLVDAHADLVLQIVTIARALPAPSSEPSRRVSIDNALPQPPTGGSLRDFLAASRTSGSSSDPRSALTPAERRSSGGPTFL</sequence>
<name>A0A8J2SXB4_9STRA</name>
<feature type="compositionally biased region" description="Low complexity" evidence="1">
    <location>
        <begin position="698"/>
        <end position="712"/>
    </location>
</feature>
<dbReference type="EMBL" id="CAKKNE010000006">
    <property type="protein sequence ID" value="CAH0379198.1"/>
    <property type="molecule type" value="Genomic_DNA"/>
</dbReference>
<feature type="region of interest" description="Disordered" evidence="1">
    <location>
        <begin position="82"/>
        <end position="156"/>
    </location>
</feature>
<feature type="region of interest" description="Disordered" evidence="1">
    <location>
        <begin position="240"/>
        <end position="259"/>
    </location>
</feature>
<dbReference type="SUPFAM" id="SSF50156">
    <property type="entry name" value="PDZ domain-like"/>
    <property type="match status" value="1"/>
</dbReference>
<feature type="domain" description="PDZ" evidence="2">
    <location>
        <begin position="178"/>
        <end position="244"/>
    </location>
</feature>
<comment type="caution">
    <text evidence="3">The sequence shown here is derived from an EMBL/GenBank/DDBJ whole genome shotgun (WGS) entry which is preliminary data.</text>
</comment>
<keyword evidence="4" id="KW-1185">Reference proteome</keyword>
<feature type="region of interest" description="Disordered" evidence="1">
    <location>
        <begin position="1"/>
        <end position="70"/>
    </location>
</feature>
<accession>A0A8J2SXB4</accession>
<feature type="region of interest" description="Disordered" evidence="1">
    <location>
        <begin position="671"/>
        <end position="727"/>
    </location>
</feature>
<proteinExistence type="predicted"/>
<feature type="compositionally biased region" description="Basic and acidic residues" evidence="1">
    <location>
        <begin position="1"/>
        <end position="10"/>
    </location>
</feature>
<feature type="compositionally biased region" description="Acidic residues" evidence="1">
    <location>
        <begin position="136"/>
        <end position="146"/>
    </location>
</feature>
<protein>
    <recommendedName>
        <fullName evidence="2">PDZ domain-containing protein</fullName>
    </recommendedName>
</protein>
<evidence type="ECO:0000256" key="1">
    <source>
        <dbReference type="SAM" id="MobiDB-lite"/>
    </source>
</evidence>
<feature type="compositionally biased region" description="Pro residues" evidence="1">
    <location>
        <begin position="30"/>
        <end position="44"/>
    </location>
</feature>
<dbReference type="AlphaFoldDB" id="A0A8J2SXB4"/>
<gene>
    <name evidence="3" type="ORF">PECAL_6P07990</name>
</gene>
<evidence type="ECO:0000313" key="3">
    <source>
        <dbReference type="EMBL" id="CAH0379198.1"/>
    </source>
</evidence>